<evidence type="ECO:0000313" key="2">
    <source>
        <dbReference type="Proteomes" id="UP001227101"/>
    </source>
</evidence>
<sequence length="53" mass="5560">MPPTSKPEFVSNDASSVAITAFLTTSGIWFAARICRLPPVGTSLPISVPSANR</sequence>
<reference evidence="1 2" key="1">
    <citation type="submission" date="2023-06" db="EMBL/GenBank/DDBJ databases">
        <authorList>
            <person name="Oyuntsetseg B."/>
            <person name="Kim S.B."/>
        </authorList>
    </citation>
    <scope>NUCLEOTIDE SEQUENCE [LARGE SCALE GENOMIC DNA]</scope>
    <source>
        <strain evidence="1 2">2-2</strain>
    </source>
</reference>
<keyword evidence="2" id="KW-1185">Reference proteome</keyword>
<protein>
    <submittedName>
        <fullName evidence="1">Uncharacterized protein</fullName>
    </submittedName>
</protein>
<dbReference type="RefSeq" id="WP_285457195.1">
    <property type="nucleotide sequence ID" value="NZ_CP127173.1"/>
</dbReference>
<gene>
    <name evidence="1" type="ORF">QP939_14045</name>
</gene>
<proteinExistence type="predicted"/>
<organism evidence="1 2">
    <name type="scientific">Amycolatopsis nalaikhensis</name>
    <dbReference type="NCBI Taxonomy" id="715472"/>
    <lineage>
        <taxon>Bacteria</taxon>
        <taxon>Bacillati</taxon>
        <taxon>Actinomycetota</taxon>
        <taxon>Actinomycetes</taxon>
        <taxon>Pseudonocardiales</taxon>
        <taxon>Pseudonocardiaceae</taxon>
        <taxon>Amycolatopsis</taxon>
    </lineage>
</organism>
<dbReference type="Proteomes" id="UP001227101">
    <property type="component" value="Chromosome"/>
</dbReference>
<dbReference type="EMBL" id="CP127173">
    <property type="protein sequence ID" value="WIV59647.1"/>
    <property type="molecule type" value="Genomic_DNA"/>
</dbReference>
<name>A0ABY8XVC0_9PSEU</name>
<evidence type="ECO:0000313" key="1">
    <source>
        <dbReference type="EMBL" id="WIV59647.1"/>
    </source>
</evidence>
<accession>A0ABY8XVC0</accession>